<sequence length="440" mass="48186">MQKKEYGLFTAITLIIGTVIGSGIFFKSDNILVFTGGDVLKGVIIFTIAAIGIVFGSLTIAVLASKTKNPGGVITYADEFINKKTSCAFGWFQTFIYFPAISSVIAWVCAVYLCMFLGIESTNTSLFIISIIVLVFIYILNVFSANIGGHFQNVATIVKLIPLFLIAIIGMLRTGETQIFYESANTTSNSLFWISAVGPIAFSYDGWVVATSVAHEIKNSERNLPIALIVAPVFILIIYIMYFVGICAIVGPENIMAYGDAHVNVAAQKIFGNYGAKIILGFVVISVLGTLNGFTLAYIRLPYSLSIRGMFPSSEKISKIDDKTKMPINSAVTTFTISMIWFIVNYIVMSKEFIPNSDISETPIVIGYALYIVLYVTVIRMHLKEKNIGFIRGIIVPILAIIGSLIVIFGGISNPMTIFYVVLCVIIIFASVKFMKSVKE</sequence>
<dbReference type="InterPro" id="IPR002293">
    <property type="entry name" value="AA/rel_permease1"/>
</dbReference>
<feature type="transmembrane region" description="Helical" evidence="5">
    <location>
        <begin position="95"/>
        <end position="119"/>
    </location>
</feature>
<evidence type="ECO:0000313" key="7">
    <source>
        <dbReference type="Proteomes" id="UP000823611"/>
    </source>
</evidence>
<protein>
    <submittedName>
        <fullName evidence="6">Amino acid permease</fullName>
    </submittedName>
</protein>
<dbReference type="PANTHER" id="PTHR11785">
    <property type="entry name" value="AMINO ACID TRANSPORTER"/>
    <property type="match status" value="1"/>
</dbReference>
<feature type="transmembrane region" description="Helical" evidence="5">
    <location>
        <begin position="364"/>
        <end position="383"/>
    </location>
</feature>
<reference evidence="6" key="1">
    <citation type="submission" date="2020-10" db="EMBL/GenBank/DDBJ databases">
        <authorList>
            <person name="Gilroy R."/>
        </authorList>
    </citation>
    <scope>NUCLEOTIDE SEQUENCE</scope>
    <source>
        <strain evidence="6">F6-4510</strain>
    </source>
</reference>
<feature type="transmembrane region" description="Helical" evidence="5">
    <location>
        <begin position="226"/>
        <end position="251"/>
    </location>
</feature>
<keyword evidence="3 5" id="KW-1133">Transmembrane helix</keyword>
<feature type="transmembrane region" description="Helical" evidence="5">
    <location>
        <begin position="192"/>
        <end position="214"/>
    </location>
</feature>
<feature type="transmembrane region" description="Helical" evidence="5">
    <location>
        <begin position="278"/>
        <end position="299"/>
    </location>
</feature>
<dbReference type="Proteomes" id="UP000823611">
    <property type="component" value="Unassembled WGS sequence"/>
</dbReference>
<feature type="transmembrane region" description="Helical" evidence="5">
    <location>
        <begin position="125"/>
        <end position="147"/>
    </location>
</feature>
<dbReference type="GO" id="GO:0015179">
    <property type="term" value="F:L-amino acid transmembrane transporter activity"/>
    <property type="evidence" value="ECO:0007669"/>
    <property type="project" value="TreeGrafter"/>
</dbReference>
<dbReference type="GO" id="GO:0016020">
    <property type="term" value="C:membrane"/>
    <property type="evidence" value="ECO:0007669"/>
    <property type="project" value="UniProtKB-SubCell"/>
</dbReference>
<evidence type="ECO:0000313" key="6">
    <source>
        <dbReference type="EMBL" id="MBO8434654.1"/>
    </source>
</evidence>
<evidence type="ECO:0000256" key="5">
    <source>
        <dbReference type="SAM" id="Phobius"/>
    </source>
</evidence>
<feature type="transmembrane region" description="Helical" evidence="5">
    <location>
        <begin position="326"/>
        <end position="344"/>
    </location>
</feature>
<name>A0A9D9E0B6_9FIRM</name>
<evidence type="ECO:0000256" key="4">
    <source>
        <dbReference type="ARBA" id="ARBA00023136"/>
    </source>
</evidence>
<evidence type="ECO:0000256" key="3">
    <source>
        <dbReference type="ARBA" id="ARBA00022989"/>
    </source>
</evidence>
<evidence type="ECO:0000256" key="2">
    <source>
        <dbReference type="ARBA" id="ARBA00022692"/>
    </source>
</evidence>
<dbReference type="Pfam" id="PF13520">
    <property type="entry name" value="AA_permease_2"/>
    <property type="match status" value="1"/>
</dbReference>
<feature type="transmembrane region" description="Helical" evidence="5">
    <location>
        <begin position="418"/>
        <end position="435"/>
    </location>
</feature>
<comment type="subcellular location">
    <subcellularLocation>
        <location evidence="1">Membrane</location>
        <topology evidence="1">Multi-pass membrane protein</topology>
    </subcellularLocation>
</comment>
<gene>
    <name evidence="6" type="ORF">IAC55_04955</name>
</gene>
<dbReference type="InterPro" id="IPR050598">
    <property type="entry name" value="AminoAcid_Transporter"/>
</dbReference>
<organism evidence="6 7">
    <name type="scientific">Candidatus Fimicola merdigallinarum</name>
    <dbReference type="NCBI Taxonomy" id="2840819"/>
    <lineage>
        <taxon>Bacteria</taxon>
        <taxon>Bacillati</taxon>
        <taxon>Bacillota</taxon>
        <taxon>Clostridia</taxon>
        <taxon>Lachnospirales</taxon>
        <taxon>Lachnospiraceae</taxon>
        <taxon>Lachnospiraceae incertae sedis</taxon>
        <taxon>Candidatus Fimicola</taxon>
    </lineage>
</organism>
<evidence type="ECO:0000256" key="1">
    <source>
        <dbReference type="ARBA" id="ARBA00004141"/>
    </source>
</evidence>
<dbReference type="Gene3D" id="1.20.1740.10">
    <property type="entry name" value="Amino acid/polyamine transporter I"/>
    <property type="match status" value="1"/>
</dbReference>
<dbReference type="PANTHER" id="PTHR11785:SF512">
    <property type="entry name" value="SOBREMESA, ISOFORM B"/>
    <property type="match status" value="1"/>
</dbReference>
<proteinExistence type="predicted"/>
<comment type="caution">
    <text evidence="6">The sequence shown here is derived from an EMBL/GenBank/DDBJ whole genome shotgun (WGS) entry which is preliminary data.</text>
</comment>
<accession>A0A9D9E0B6</accession>
<dbReference type="AlphaFoldDB" id="A0A9D9E0B6"/>
<keyword evidence="4 5" id="KW-0472">Membrane</keyword>
<dbReference type="EMBL" id="JADIMX010000092">
    <property type="protein sequence ID" value="MBO8434654.1"/>
    <property type="molecule type" value="Genomic_DNA"/>
</dbReference>
<reference evidence="6" key="2">
    <citation type="journal article" date="2021" name="PeerJ">
        <title>Extensive microbial diversity within the chicken gut microbiome revealed by metagenomics and culture.</title>
        <authorList>
            <person name="Gilroy R."/>
            <person name="Ravi A."/>
            <person name="Getino M."/>
            <person name="Pursley I."/>
            <person name="Horton D.L."/>
            <person name="Alikhan N.F."/>
            <person name="Baker D."/>
            <person name="Gharbi K."/>
            <person name="Hall N."/>
            <person name="Watson M."/>
            <person name="Adriaenssens E.M."/>
            <person name="Foster-Nyarko E."/>
            <person name="Jarju S."/>
            <person name="Secka A."/>
            <person name="Antonio M."/>
            <person name="Oren A."/>
            <person name="Chaudhuri R.R."/>
            <person name="La Ragione R."/>
            <person name="Hildebrand F."/>
            <person name="Pallen M.J."/>
        </authorList>
    </citation>
    <scope>NUCLEOTIDE SEQUENCE</scope>
    <source>
        <strain evidence="6">F6-4510</strain>
    </source>
</reference>
<feature type="transmembrane region" description="Helical" evidence="5">
    <location>
        <begin position="154"/>
        <end position="172"/>
    </location>
</feature>
<feature type="transmembrane region" description="Helical" evidence="5">
    <location>
        <begin position="39"/>
        <end position="64"/>
    </location>
</feature>
<keyword evidence="2 5" id="KW-0812">Transmembrane</keyword>
<feature type="transmembrane region" description="Helical" evidence="5">
    <location>
        <begin position="7"/>
        <end position="27"/>
    </location>
</feature>
<dbReference type="PIRSF" id="PIRSF006060">
    <property type="entry name" value="AA_transporter"/>
    <property type="match status" value="1"/>
</dbReference>
<feature type="transmembrane region" description="Helical" evidence="5">
    <location>
        <begin position="390"/>
        <end position="412"/>
    </location>
</feature>